<evidence type="ECO:0000313" key="3">
    <source>
        <dbReference type="Proteomes" id="UP001595724"/>
    </source>
</evidence>
<sequence length="260" mass="28145">MQDKTTGTGMRNVVLGCALMLVAGGALASDGIDVDCDVNSDYDFALTDKSVILTRGNGAPRTVLMRQGRLFVDDRWVDVSAADRDRLIDYEREARAAMPLAAGIARDAATIAFTALGEVAKGFSRDPAATETKLQQARADLDRTLARSVSTRHFNSRELGKGIGEAVSEVVPRVVGDIVGGALRAAFTGDTGQLEQLDKLDARIEAVVEPRARALERNAETLCRTMQSLDRIDDALEYRHAGKPLQLLRVEVKDRAQPAH</sequence>
<proteinExistence type="predicted"/>
<organism evidence="2 3">
    <name type="scientific">Luteimonas notoginsengisoli</name>
    <dbReference type="NCBI Taxonomy" id="1578200"/>
    <lineage>
        <taxon>Bacteria</taxon>
        <taxon>Pseudomonadati</taxon>
        <taxon>Pseudomonadota</taxon>
        <taxon>Gammaproteobacteria</taxon>
        <taxon>Lysobacterales</taxon>
        <taxon>Lysobacteraceae</taxon>
        <taxon>Luteimonas</taxon>
    </lineage>
</organism>
<accession>A0ABV7UU93</accession>
<dbReference type="EMBL" id="JBHRYF010000008">
    <property type="protein sequence ID" value="MFC3660133.1"/>
    <property type="molecule type" value="Genomic_DNA"/>
</dbReference>
<reference evidence="3" key="1">
    <citation type="journal article" date="2019" name="Int. J. Syst. Evol. Microbiol.">
        <title>The Global Catalogue of Microorganisms (GCM) 10K type strain sequencing project: providing services to taxonomists for standard genome sequencing and annotation.</title>
        <authorList>
            <consortium name="The Broad Institute Genomics Platform"/>
            <consortium name="The Broad Institute Genome Sequencing Center for Infectious Disease"/>
            <person name="Wu L."/>
            <person name="Ma J."/>
        </authorList>
    </citation>
    <scope>NUCLEOTIDE SEQUENCE [LARGE SCALE GENOMIC DNA]</scope>
    <source>
        <strain evidence="3">KCTC 42211</strain>
    </source>
</reference>
<protein>
    <submittedName>
        <fullName evidence="2">DUF2884 family protein</fullName>
    </submittedName>
</protein>
<name>A0ABV7UU93_9GAMM</name>
<dbReference type="InterPro" id="IPR021307">
    <property type="entry name" value="DUF2884"/>
</dbReference>
<keyword evidence="1" id="KW-0732">Signal</keyword>
<evidence type="ECO:0000313" key="2">
    <source>
        <dbReference type="EMBL" id="MFC3660133.1"/>
    </source>
</evidence>
<feature type="chain" id="PRO_5045180263" evidence="1">
    <location>
        <begin position="29"/>
        <end position="260"/>
    </location>
</feature>
<dbReference type="Proteomes" id="UP001595724">
    <property type="component" value="Unassembled WGS sequence"/>
</dbReference>
<keyword evidence="3" id="KW-1185">Reference proteome</keyword>
<dbReference type="RefSeq" id="WP_386709043.1">
    <property type="nucleotide sequence ID" value="NZ_JBHRYF010000008.1"/>
</dbReference>
<gene>
    <name evidence="2" type="ORF">ACFOM9_08660</name>
</gene>
<evidence type="ECO:0000256" key="1">
    <source>
        <dbReference type="SAM" id="SignalP"/>
    </source>
</evidence>
<dbReference type="Pfam" id="PF11101">
    <property type="entry name" value="DUF2884"/>
    <property type="match status" value="1"/>
</dbReference>
<feature type="signal peptide" evidence="1">
    <location>
        <begin position="1"/>
        <end position="28"/>
    </location>
</feature>
<comment type="caution">
    <text evidence="2">The sequence shown here is derived from an EMBL/GenBank/DDBJ whole genome shotgun (WGS) entry which is preliminary data.</text>
</comment>